<dbReference type="InterPro" id="IPR050062">
    <property type="entry name" value="Pro-tRNA_synthetase"/>
</dbReference>
<protein>
    <recommendedName>
        <fullName evidence="10">Proline--tRNA ligase</fullName>
        <ecNumber evidence="10">6.1.1.15</ecNumber>
    </recommendedName>
    <alternativeName>
        <fullName evidence="10">Prolyl-tRNA synthetase</fullName>
        <shortName evidence="10">ProRS</shortName>
    </alternativeName>
</protein>
<dbReference type="GO" id="GO:0006433">
    <property type="term" value="P:prolyl-tRNA aminoacylation"/>
    <property type="evidence" value="ECO:0007669"/>
    <property type="project" value="UniProtKB-UniRule"/>
</dbReference>
<dbReference type="GO" id="GO:0002161">
    <property type="term" value="F:aminoacyl-tRNA deacylase activity"/>
    <property type="evidence" value="ECO:0007669"/>
    <property type="project" value="InterPro"/>
</dbReference>
<dbReference type="PANTHER" id="PTHR42753">
    <property type="entry name" value="MITOCHONDRIAL RIBOSOME PROTEIN L39/PROLYL-TRNA LIGASE FAMILY MEMBER"/>
    <property type="match status" value="1"/>
</dbReference>
<evidence type="ECO:0000256" key="9">
    <source>
        <dbReference type="ARBA" id="ARBA00047671"/>
    </source>
</evidence>
<dbReference type="InterPro" id="IPR004500">
    <property type="entry name" value="Pro-tRNA-synth_IIa_bac-type"/>
</dbReference>
<dbReference type="Pfam" id="PF04073">
    <property type="entry name" value="tRNA_edit"/>
    <property type="match status" value="1"/>
</dbReference>
<dbReference type="AlphaFoldDB" id="A0A4R1RSF8"/>
<evidence type="ECO:0000259" key="11">
    <source>
        <dbReference type="PROSITE" id="PS50862"/>
    </source>
</evidence>
<dbReference type="EC" id="6.1.1.15" evidence="10"/>
<dbReference type="GO" id="GO:0140096">
    <property type="term" value="F:catalytic activity, acting on a protein"/>
    <property type="evidence" value="ECO:0007669"/>
    <property type="project" value="UniProtKB-ARBA"/>
</dbReference>
<dbReference type="Proteomes" id="UP000295008">
    <property type="component" value="Unassembled WGS sequence"/>
</dbReference>
<gene>
    <name evidence="10" type="primary">proS</name>
    <name evidence="12" type="ORF">EDC14_1012108</name>
</gene>
<dbReference type="GO" id="GO:0016740">
    <property type="term" value="F:transferase activity"/>
    <property type="evidence" value="ECO:0007669"/>
    <property type="project" value="UniProtKB-ARBA"/>
</dbReference>
<dbReference type="InterPro" id="IPR002314">
    <property type="entry name" value="aa-tRNA-synt_IIb"/>
</dbReference>
<evidence type="ECO:0000256" key="4">
    <source>
        <dbReference type="ARBA" id="ARBA00022598"/>
    </source>
</evidence>
<dbReference type="SUPFAM" id="SSF55681">
    <property type="entry name" value="Class II aaRS and biotin synthetases"/>
    <property type="match status" value="1"/>
</dbReference>
<evidence type="ECO:0000313" key="13">
    <source>
        <dbReference type="Proteomes" id="UP000295008"/>
    </source>
</evidence>
<comment type="catalytic activity">
    <reaction evidence="9 10">
        <text>tRNA(Pro) + L-proline + ATP = L-prolyl-tRNA(Pro) + AMP + diphosphate</text>
        <dbReference type="Rhea" id="RHEA:14305"/>
        <dbReference type="Rhea" id="RHEA-COMP:9700"/>
        <dbReference type="Rhea" id="RHEA-COMP:9702"/>
        <dbReference type="ChEBI" id="CHEBI:30616"/>
        <dbReference type="ChEBI" id="CHEBI:33019"/>
        <dbReference type="ChEBI" id="CHEBI:60039"/>
        <dbReference type="ChEBI" id="CHEBI:78442"/>
        <dbReference type="ChEBI" id="CHEBI:78532"/>
        <dbReference type="ChEBI" id="CHEBI:456215"/>
        <dbReference type="EC" id="6.1.1.15"/>
    </reaction>
</comment>
<dbReference type="InterPro" id="IPR006195">
    <property type="entry name" value="aa-tRNA-synth_II"/>
</dbReference>
<comment type="subunit">
    <text evidence="2 10">Homodimer.</text>
</comment>
<keyword evidence="6 10" id="KW-0067">ATP-binding</keyword>
<dbReference type="HAMAP" id="MF_01569">
    <property type="entry name" value="Pro_tRNA_synth_type1"/>
    <property type="match status" value="1"/>
</dbReference>
<name>A0A4R1RSF8_HYDET</name>
<dbReference type="InterPro" id="IPR036754">
    <property type="entry name" value="YbaK/aa-tRNA-synt-asso_dom_sf"/>
</dbReference>
<evidence type="ECO:0000256" key="1">
    <source>
        <dbReference type="ARBA" id="ARBA00004496"/>
    </source>
</evidence>
<dbReference type="Gene3D" id="3.90.960.10">
    <property type="entry name" value="YbaK/aminoacyl-tRNA synthetase-associated domain"/>
    <property type="match status" value="1"/>
</dbReference>
<keyword evidence="5 10" id="KW-0547">Nucleotide-binding</keyword>
<dbReference type="CDD" id="cd04334">
    <property type="entry name" value="ProRS-INS"/>
    <property type="match status" value="1"/>
</dbReference>
<dbReference type="EMBL" id="SLUN01000012">
    <property type="protein sequence ID" value="TCL69411.1"/>
    <property type="molecule type" value="Genomic_DNA"/>
</dbReference>
<dbReference type="Gene3D" id="3.40.50.800">
    <property type="entry name" value="Anticodon-binding domain"/>
    <property type="match status" value="1"/>
</dbReference>
<dbReference type="PRINTS" id="PR01046">
    <property type="entry name" value="TRNASYNTHPRO"/>
</dbReference>
<dbReference type="InterPro" id="IPR023717">
    <property type="entry name" value="Pro-tRNA-Synthase_IIa_type1"/>
</dbReference>
<evidence type="ECO:0000256" key="7">
    <source>
        <dbReference type="ARBA" id="ARBA00022917"/>
    </source>
</evidence>
<dbReference type="Pfam" id="PF00587">
    <property type="entry name" value="tRNA-synt_2b"/>
    <property type="match status" value="1"/>
</dbReference>
<keyword evidence="4 10" id="KW-0436">Ligase</keyword>
<dbReference type="InterPro" id="IPR004154">
    <property type="entry name" value="Anticodon-bd"/>
</dbReference>
<dbReference type="Gene3D" id="3.30.930.10">
    <property type="entry name" value="Bira Bifunctional Protein, Domain 2"/>
    <property type="match status" value="1"/>
</dbReference>
<dbReference type="CDD" id="cd00861">
    <property type="entry name" value="ProRS_anticodon_short"/>
    <property type="match status" value="1"/>
</dbReference>
<sequence length="570" mass="63844">MRQSKLFAPTLRETPAEAEIISHQLMLRAGMIRKSAAGMYTFLPLAQRVIGKIAKIVREEMDREEGQELALPIVQPAEIWKESGRWEVYGDEMFRLVDRHKREFCLGPTHEEIITTVVKNDIRSYRDLPLRLYQIQNKYRDEIRPRFGLMRGREFIMKDLYSFDLDEAGLEESYQAMYRAYTKVFTRCGLKFRPVEADSGAIGGNVSQEFMVLAEAGEALILYCDACNYAANIEKAVSKVPVASGGTMVPLELIETPGQKTIDEVSAFLKVAPEQTVKTLFYGTGDGYIAVLVRGCDQVNEIKLYNSLGGKNLYLASPEELHEVYGLPVGYVGPVGLDEKITIYADNLVKEMHQVVVGANREGYHYRNVEPERDFVNVNYTDLRTANPGEACPRCHGHLQQVRGIEAGQIFKLGTKYSKALGATYLDEKGQSQLMVMGCYGIGVSRTMAAAIEQNYDANGIKWPMAIAPFQVHIVAVSADQLQVAADLYKQLNEAGIEVLVDDRNERPGVKFKDADLIGIPIRITVGPKGLAQGEVEVKYRQTGAEERWPLTEVTTRAASFIRQCLSENR</sequence>
<evidence type="ECO:0000313" key="12">
    <source>
        <dbReference type="EMBL" id="TCL69411.1"/>
    </source>
</evidence>
<dbReference type="OrthoDB" id="9809052at2"/>
<dbReference type="SUPFAM" id="SSF55826">
    <property type="entry name" value="YbaK/ProRS associated domain"/>
    <property type="match status" value="1"/>
</dbReference>
<comment type="domain">
    <text evidence="10">Consists of three domains: the N-terminal catalytic domain, the editing domain and the C-terminal anticodon-binding domain.</text>
</comment>
<evidence type="ECO:0000256" key="3">
    <source>
        <dbReference type="ARBA" id="ARBA00022490"/>
    </source>
</evidence>
<feature type="domain" description="Aminoacyl-transfer RNA synthetases class-II family profile" evidence="11">
    <location>
        <begin position="48"/>
        <end position="469"/>
    </location>
</feature>
<evidence type="ECO:0000256" key="2">
    <source>
        <dbReference type="ARBA" id="ARBA00011738"/>
    </source>
</evidence>
<reference evidence="12 13" key="1">
    <citation type="submission" date="2019-03" db="EMBL/GenBank/DDBJ databases">
        <title>Genomic Encyclopedia of Type Strains, Phase IV (KMG-IV): sequencing the most valuable type-strain genomes for metagenomic binning, comparative biology and taxonomic classification.</title>
        <authorList>
            <person name="Goeker M."/>
        </authorList>
    </citation>
    <scope>NUCLEOTIDE SEQUENCE [LARGE SCALE GENOMIC DNA]</scope>
    <source>
        <strain evidence="12 13">LX-B</strain>
    </source>
</reference>
<comment type="similarity">
    <text evidence="10">Belongs to the class-II aminoacyl-tRNA synthetase family. ProS type 1 subfamily.</text>
</comment>
<dbReference type="CDD" id="cd00779">
    <property type="entry name" value="ProRS_core_prok"/>
    <property type="match status" value="1"/>
</dbReference>
<comment type="function">
    <text evidence="10">Catalyzes the attachment of proline to tRNA(Pro) in a two-step reaction: proline is first activated by ATP to form Pro-AMP and then transferred to the acceptor end of tRNA(Pro). As ProRS can inadvertently accommodate and process non-cognate amino acids such as alanine and cysteine, to avoid such errors it has two additional distinct editing activities against alanine. One activity is designated as 'pretransfer' editing and involves the tRNA(Pro)-independent hydrolysis of activated Ala-AMP. The other activity is designated 'posttransfer' editing and involves deacylation of mischarged Ala-tRNA(Pro). The misacylated Cys-tRNA(Pro) is not edited by ProRS.</text>
</comment>
<keyword evidence="8 10" id="KW-0030">Aminoacyl-tRNA synthetase</keyword>
<dbReference type="Pfam" id="PF03129">
    <property type="entry name" value="HGTP_anticodon"/>
    <property type="match status" value="1"/>
</dbReference>
<keyword evidence="13" id="KW-1185">Reference proteome</keyword>
<dbReference type="PROSITE" id="PS50862">
    <property type="entry name" value="AA_TRNA_LIGASE_II"/>
    <property type="match status" value="1"/>
</dbReference>
<dbReference type="PIRSF" id="PIRSF001535">
    <property type="entry name" value="ProRS_1"/>
    <property type="match status" value="1"/>
</dbReference>
<dbReference type="GO" id="GO:0005524">
    <property type="term" value="F:ATP binding"/>
    <property type="evidence" value="ECO:0007669"/>
    <property type="project" value="UniProtKB-UniRule"/>
</dbReference>
<dbReference type="GO" id="GO:0004827">
    <property type="term" value="F:proline-tRNA ligase activity"/>
    <property type="evidence" value="ECO:0007669"/>
    <property type="project" value="UniProtKB-UniRule"/>
</dbReference>
<proteinExistence type="inferred from homology"/>
<keyword evidence="3 10" id="KW-0963">Cytoplasm</keyword>
<dbReference type="InterPro" id="IPR002316">
    <property type="entry name" value="Pro-tRNA-ligase_IIa"/>
</dbReference>
<evidence type="ECO:0000256" key="6">
    <source>
        <dbReference type="ARBA" id="ARBA00022840"/>
    </source>
</evidence>
<dbReference type="NCBIfam" id="TIGR00409">
    <property type="entry name" value="proS_fam_II"/>
    <property type="match status" value="1"/>
</dbReference>
<comment type="subcellular location">
    <subcellularLocation>
        <location evidence="1 10">Cytoplasm</location>
    </subcellularLocation>
</comment>
<dbReference type="InterPro" id="IPR044140">
    <property type="entry name" value="ProRS_anticodon_short"/>
</dbReference>
<evidence type="ECO:0000256" key="5">
    <source>
        <dbReference type="ARBA" id="ARBA00022741"/>
    </source>
</evidence>
<dbReference type="GO" id="GO:0005829">
    <property type="term" value="C:cytosol"/>
    <property type="evidence" value="ECO:0007669"/>
    <property type="project" value="TreeGrafter"/>
</dbReference>
<dbReference type="InterPro" id="IPR007214">
    <property type="entry name" value="YbaK/aa-tRNA-synth-assoc-dom"/>
</dbReference>
<dbReference type="SUPFAM" id="SSF52954">
    <property type="entry name" value="Class II aaRS ABD-related"/>
    <property type="match status" value="1"/>
</dbReference>
<evidence type="ECO:0000256" key="8">
    <source>
        <dbReference type="ARBA" id="ARBA00023146"/>
    </source>
</evidence>
<dbReference type="InterPro" id="IPR036621">
    <property type="entry name" value="Anticodon-bd_dom_sf"/>
</dbReference>
<organism evidence="12 13">
    <name type="scientific">Hydrogenispora ethanolica</name>
    <dbReference type="NCBI Taxonomy" id="1082276"/>
    <lineage>
        <taxon>Bacteria</taxon>
        <taxon>Bacillati</taxon>
        <taxon>Bacillota</taxon>
        <taxon>Hydrogenispora</taxon>
    </lineage>
</organism>
<evidence type="ECO:0000256" key="10">
    <source>
        <dbReference type="HAMAP-Rule" id="MF_01569"/>
    </source>
</evidence>
<dbReference type="PANTHER" id="PTHR42753:SF2">
    <property type="entry name" value="PROLINE--TRNA LIGASE"/>
    <property type="match status" value="1"/>
</dbReference>
<dbReference type="RefSeq" id="WP_132014425.1">
    <property type="nucleotide sequence ID" value="NZ_SLUN01000012.1"/>
</dbReference>
<accession>A0A4R1RSF8</accession>
<keyword evidence="7 10" id="KW-0648">Protein biosynthesis</keyword>
<comment type="caution">
    <text evidence="12">The sequence shown here is derived from an EMBL/GenBank/DDBJ whole genome shotgun (WGS) entry which is preliminary data.</text>
</comment>
<dbReference type="InterPro" id="IPR045864">
    <property type="entry name" value="aa-tRNA-synth_II/BPL/LPL"/>
</dbReference>
<dbReference type="NCBIfam" id="NF006625">
    <property type="entry name" value="PRK09194.1"/>
    <property type="match status" value="1"/>
</dbReference>
<dbReference type="InterPro" id="IPR033730">
    <property type="entry name" value="ProRS_core_prok"/>
</dbReference>
<dbReference type="FunFam" id="3.30.930.10:FF:000066">
    <property type="entry name" value="Proline--tRNA ligase"/>
    <property type="match status" value="1"/>
</dbReference>